<dbReference type="InterPro" id="IPR014284">
    <property type="entry name" value="RNA_pol_sigma-70_dom"/>
</dbReference>
<evidence type="ECO:0000256" key="3">
    <source>
        <dbReference type="ARBA" id="ARBA00023082"/>
    </source>
</evidence>
<dbReference type="Gene3D" id="1.10.10.10">
    <property type="entry name" value="Winged helix-like DNA-binding domain superfamily/Winged helix DNA-binding domain"/>
    <property type="match status" value="1"/>
</dbReference>
<dbReference type="EMBL" id="JAPNKE010000002">
    <property type="protein sequence ID" value="MCY1006965.1"/>
    <property type="molecule type" value="Genomic_DNA"/>
</dbReference>
<evidence type="ECO:0000259" key="6">
    <source>
        <dbReference type="Pfam" id="PF04542"/>
    </source>
</evidence>
<keyword evidence="4" id="KW-0238">DNA-binding</keyword>
<evidence type="ECO:0000313" key="8">
    <source>
        <dbReference type="EMBL" id="MCY1006965.1"/>
    </source>
</evidence>
<keyword evidence="3" id="KW-0731">Sigma factor</keyword>
<comment type="similarity">
    <text evidence="1">Belongs to the sigma-70 factor family. ECF subfamily.</text>
</comment>
<dbReference type="Gene3D" id="1.10.1740.10">
    <property type="match status" value="1"/>
</dbReference>
<dbReference type="InterPro" id="IPR007627">
    <property type="entry name" value="RNA_pol_sigma70_r2"/>
</dbReference>
<dbReference type="InterPro" id="IPR013249">
    <property type="entry name" value="RNA_pol_sigma70_r4_t2"/>
</dbReference>
<evidence type="ECO:0000256" key="4">
    <source>
        <dbReference type="ARBA" id="ARBA00023125"/>
    </source>
</evidence>
<reference evidence="8" key="1">
    <citation type="submission" date="2022-11" db="EMBL/GenBank/DDBJ databases">
        <title>Minimal conservation of predation-associated metabolite biosynthetic gene clusters underscores biosynthetic potential of Myxococcota including descriptions for ten novel species: Archangium lansinium sp. nov., Myxococcus landrumus sp. nov., Nannocystis bai.</title>
        <authorList>
            <person name="Ahearne A."/>
            <person name="Stevens C."/>
            <person name="Phillips K."/>
        </authorList>
    </citation>
    <scope>NUCLEOTIDE SEQUENCE</scope>
    <source>
        <strain evidence="8">Na p29</strain>
    </source>
</reference>
<dbReference type="RefSeq" id="WP_267708160.1">
    <property type="nucleotide sequence ID" value="NZ_CP185339.1"/>
</dbReference>
<dbReference type="InterPro" id="IPR013324">
    <property type="entry name" value="RNA_pol_sigma_r3/r4-like"/>
</dbReference>
<dbReference type="Proteomes" id="UP001150924">
    <property type="component" value="Unassembled WGS sequence"/>
</dbReference>
<dbReference type="NCBIfam" id="TIGR02937">
    <property type="entry name" value="sigma70-ECF"/>
    <property type="match status" value="1"/>
</dbReference>
<protein>
    <submittedName>
        <fullName evidence="8">Sigma-70 family RNA polymerase sigma factor</fullName>
    </submittedName>
</protein>
<dbReference type="PANTHER" id="PTHR43133:SF8">
    <property type="entry name" value="RNA POLYMERASE SIGMA FACTOR HI_1459-RELATED"/>
    <property type="match status" value="1"/>
</dbReference>
<evidence type="ECO:0000256" key="5">
    <source>
        <dbReference type="ARBA" id="ARBA00023163"/>
    </source>
</evidence>
<dbReference type="SUPFAM" id="SSF88659">
    <property type="entry name" value="Sigma3 and sigma4 domains of RNA polymerase sigma factors"/>
    <property type="match status" value="1"/>
</dbReference>
<organism evidence="8 9">
    <name type="scientific">Nannocystis pusilla</name>
    <dbReference type="NCBI Taxonomy" id="889268"/>
    <lineage>
        <taxon>Bacteria</taxon>
        <taxon>Pseudomonadati</taxon>
        <taxon>Myxococcota</taxon>
        <taxon>Polyangia</taxon>
        <taxon>Nannocystales</taxon>
        <taxon>Nannocystaceae</taxon>
        <taxon>Nannocystis</taxon>
    </lineage>
</organism>
<dbReference type="InterPro" id="IPR013325">
    <property type="entry name" value="RNA_pol_sigma_r2"/>
</dbReference>
<accession>A0A9X3ENH2</accession>
<proteinExistence type="inferred from homology"/>
<keyword evidence="2" id="KW-0805">Transcription regulation</keyword>
<dbReference type="AlphaFoldDB" id="A0A9X3ENH2"/>
<dbReference type="GO" id="GO:0006352">
    <property type="term" value="P:DNA-templated transcription initiation"/>
    <property type="evidence" value="ECO:0007669"/>
    <property type="project" value="InterPro"/>
</dbReference>
<dbReference type="InterPro" id="IPR039425">
    <property type="entry name" value="RNA_pol_sigma-70-like"/>
</dbReference>
<feature type="domain" description="RNA polymerase sigma factor 70 region 4 type 2" evidence="7">
    <location>
        <begin position="122"/>
        <end position="173"/>
    </location>
</feature>
<dbReference type="InterPro" id="IPR036388">
    <property type="entry name" value="WH-like_DNA-bd_sf"/>
</dbReference>
<evidence type="ECO:0000256" key="2">
    <source>
        <dbReference type="ARBA" id="ARBA00023015"/>
    </source>
</evidence>
<evidence type="ECO:0000313" key="9">
    <source>
        <dbReference type="Proteomes" id="UP001150924"/>
    </source>
</evidence>
<evidence type="ECO:0000256" key="1">
    <source>
        <dbReference type="ARBA" id="ARBA00010641"/>
    </source>
</evidence>
<dbReference type="GO" id="GO:0016987">
    <property type="term" value="F:sigma factor activity"/>
    <property type="evidence" value="ECO:0007669"/>
    <property type="project" value="UniProtKB-KW"/>
</dbReference>
<comment type="caution">
    <text evidence="8">The sequence shown here is derived from an EMBL/GenBank/DDBJ whole genome shotgun (WGS) entry which is preliminary data.</text>
</comment>
<keyword evidence="5" id="KW-0804">Transcription</keyword>
<name>A0A9X3ENH2_9BACT</name>
<dbReference type="Pfam" id="PF08281">
    <property type="entry name" value="Sigma70_r4_2"/>
    <property type="match status" value="1"/>
</dbReference>
<dbReference type="SUPFAM" id="SSF88946">
    <property type="entry name" value="Sigma2 domain of RNA polymerase sigma factors"/>
    <property type="match status" value="1"/>
</dbReference>
<keyword evidence="9" id="KW-1185">Reference proteome</keyword>
<sequence>MDPDWELLSAWRSGDRGAGERLVKRHFGAIARFFRNKVSSEHDAADLVSQTFLECTKAKDGFRGETSFKRFVFAIALNVLRLYIRTKHKRQGEALDFGALCAKDLSPSSMSSIVMRRREAQLLVLALREIPLDQQIVLELNIFEGLSGREISELLSVPEGTVRGRLRLGKDQLRARLAELARSPAELQATLTDLEGWAASIRRALDRDDGDAGPAATGS</sequence>
<dbReference type="PANTHER" id="PTHR43133">
    <property type="entry name" value="RNA POLYMERASE ECF-TYPE SIGMA FACTO"/>
    <property type="match status" value="1"/>
</dbReference>
<dbReference type="Pfam" id="PF04542">
    <property type="entry name" value="Sigma70_r2"/>
    <property type="match status" value="1"/>
</dbReference>
<dbReference type="GO" id="GO:0003677">
    <property type="term" value="F:DNA binding"/>
    <property type="evidence" value="ECO:0007669"/>
    <property type="project" value="UniProtKB-KW"/>
</dbReference>
<gene>
    <name evidence="8" type="ORF">OV079_15650</name>
</gene>
<evidence type="ECO:0000259" key="7">
    <source>
        <dbReference type="Pfam" id="PF08281"/>
    </source>
</evidence>
<feature type="domain" description="RNA polymerase sigma-70 region 2" evidence="6">
    <location>
        <begin position="22"/>
        <end position="88"/>
    </location>
</feature>